<protein>
    <submittedName>
        <fullName evidence="1">Uncharacterized protein</fullName>
    </submittedName>
</protein>
<dbReference type="AlphaFoldDB" id="A0A5C5ZH81"/>
<accession>A0A5C5ZH81</accession>
<gene>
    <name evidence="1" type="ORF">Pla100_60420</name>
</gene>
<evidence type="ECO:0000313" key="1">
    <source>
        <dbReference type="EMBL" id="TWT86417.1"/>
    </source>
</evidence>
<comment type="caution">
    <text evidence="1">The sequence shown here is derived from an EMBL/GenBank/DDBJ whole genome shotgun (WGS) entry which is preliminary data.</text>
</comment>
<name>A0A5C5ZH81_9BACT</name>
<evidence type="ECO:0000313" key="2">
    <source>
        <dbReference type="Proteomes" id="UP000316213"/>
    </source>
</evidence>
<keyword evidence="2" id="KW-1185">Reference proteome</keyword>
<dbReference type="Proteomes" id="UP000316213">
    <property type="component" value="Unassembled WGS sequence"/>
</dbReference>
<sequence length="93" mass="9522">MASRAALSEVKPVVLPLVTTPVTVDPTKSVRSKSATDSVPLVLRVDPFSPRVSAALSPASINTLGESLVPVIVTVTVSVSRNGVPSSSVTLTI</sequence>
<organism evidence="1 2">
    <name type="scientific">Neorhodopirellula pilleata</name>
    <dbReference type="NCBI Taxonomy" id="2714738"/>
    <lineage>
        <taxon>Bacteria</taxon>
        <taxon>Pseudomonadati</taxon>
        <taxon>Planctomycetota</taxon>
        <taxon>Planctomycetia</taxon>
        <taxon>Pirellulales</taxon>
        <taxon>Pirellulaceae</taxon>
        <taxon>Neorhodopirellula</taxon>
    </lineage>
</organism>
<reference evidence="1 2" key="1">
    <citation type="submission" date="2019-02" db="EMBL/GenBank/DDBJ databases">
        <title>Deep-cultivation of Planctomycetes and their phenomic and genomic characterization uncovers novel biology.</title>
        <authorList>
            <person name="Wiegand S."/>
            <person name="Jogler M."/>
            <person name="Boedeker C."/>
            <person name="Pinto D."/>
            <person name="Vollmers J."/>
            <person name="Rivas-Marin E."/>
            <person name="Kohn T."/>
            <person name="Peeters S.H."/>
            <person name="Heuer A."/>
            <person name="Rast P."/>
            <person name="Oberbeckmann S."/>
            <person name="Bunk B."/>
            <person name="Jeske O."/>
            <person name="Meyerdierks A."/>
            <person name="Storesund J.E."/>
            <person name="Kallscheuer N."/>
            <person name="Luecker S."/>
            <person name="Lage O.M."/>
            <person name="Pohl T."/>
            <person name="Merkel B.J."/>
            <person name="Hornburger P."/>
            <person name="Mueller R.-W."/>
            <person name="Bruemmer F."/>
            <person name="Labrenz M."/>
            <person name="Spormann A.M."/>
            <person name="Op Den Camp H."/>
            <person name="Overmann J."/>
            <person name="Amann R."/>
            <person name="Jetten M.S.M."/>
            <person name="Mascher T."/>
            <person name="Medema M.H."/>
            <person name="Devos D.P."/>
            <person name="Kaster A.-K."/>
            <person name="Ovreas L."/>
            <person name="Rohde M."/>
            <person name="Galperin M.Y."/>
            <person name="Jogler C."/>
        </authorList>
    </citation>
    <scope>NUCLEOTIDE SEQUENCE [LARGE SCALE GENOMIC DNA]</scope>
    <source>
        <strain evidence="1 2">Pla100</strain>
    </source>
</reference>
<dbReference type="EMBL" id="SJPM01000033">
    <property type="protein sequence ID" value="TWT86417.1"/>
    <property type="molecule type" value="Genomic_DNA"/>
</dbReference>
<proteinExistence type="predicted"/>